<dbReference type="STRING" id="1109443.G4TE78"/>
<reference evidence="15 16" key="1">
    <citation type="journal article" date="2011" name="PLoS Pathog.">
        <title>Endophytic Life Strategies Decoded by Genome and Transcriptome Analyses of the Mutualistic Root Symbiont Piriformospora indica.</title>
        <authorList>
            <person name="Zuccaro A."/>
            <person name="Lahrmann U."/>
            <person name="Guldener U."/>
            <person name="Langen G."/>
            <person name="Pfiffi S."/>
            <person name="Biedenkopf D."/>
            <person name="Wong P."/>
            <person name="Samans B."/>
            <person name="Grimm C."/>
            <person name="Basiewicz M."/>
            <person name="Murat C."/>
            <person name="Martin F."/>
            <person name="Kogel K.H."/>
        </authorList>
    </citation>
    <scope>NUCLEOTIDE SEQUENCE [LARGE SCALE GENOMIC DNA]</scope>
    <source>
        <strain evidence="15 16">DSM 11827</strain>
    </source>
</reference>
<evidence type="ECO:0000313" key="15">
    <source>
        <dbReference type="EMBL" id="CCA69631.1"/>
    </source>
</evidence>
<evidence type="ECO:0000256" key="11">
    <source>
        <dbReference type="ARBA" id="ARBA00031871"/>
    </source>
</evidence>
<evidence type="ECO:0000256" key="7">
    <source>
        <dbReference type="ARBA" id="ARBA00022741"/>
    </source>
</evidence>
<dbReference type="AlphaFoldDB" id="G4TE78"/>
<keyword evidence="4" id="KW-0288">FMN</keyword>
<dbReference type="GO" id="GO:0003919">
    <property type="term" value="F:FMN adenylyltransferase activity"/>
    <property type="evidence" value="ECO:0007669"/>
    <property type="project" value="UniProtKB-EC"/>
</dbReference>
<evidence type="ECO:0000256" key="4">
    <source>
        <dbReference type="ARBA" id="ARBA00022643"/>
    </source>
</evidence>
<comment type="caution">
    <text evidence="15">The sequence shown here is derived from an EMBL/GenBank/DDBJ whole genome shotgun (WGS) entry which is preliminary data.</text>
</comment>
<dbReference type="InterPro" id="IPR014729">
    <property type="entry name" value="Rossmann-like_a/b/a_fold"/>
</dbReference>
<keyword evidence="9" id="KW-0067">ATP-binding</keyword>
<gene>
    <name evidence="15" type="ORF">PIIN_03570</name>
</gene>
<evidence type="ECO:0000256" key="10">
    <source>
        <dbReference type="ARBA" id="ARBA00031145"/>
    </source>
</evidence>
<proteinExistence type="predicted"/>
<dbReference type="Pfam" id="PF01507">
    <property type="entry name" value="PAPS_reduct"/>
    <property type="match status" value="1"/>
</dbReference>
<dbReference type="Proteomes" id="UP000007148">
    <property type="component" value="Unassembled WGS sequence"/>
</dbReference>
<dbReference type="InParanoid" id="G4TE78"/>
<evidence type="ECO:0000256" key="5">
    <source>
        <dbReference type="ARBA" id="ARBA00022679"/>
    </source>
</evidence>
<dbReference type="CDD" id="cd23948">
    <property type="entry name" value="FAD_synthase"/>
    <property type="match status" value="1"/>
</dbReference>
<evidence type="ECO:0000256" key="6">
    <source>
        <dbReference type="ARBA" id="ARBA00022695"/>
    </source>
</evidence>
<dbReference type="OrthoDB" id="270728at2759"/>
<keyword evidence="3" id="KW-0285">Flavoprotein</keyword>
<dbReference type="FunCoup" id="G4TE78">
    <property type="interactions" value="118"/>
</dbReference>
<dbReference type="SUPFAM" id="SSF52402">
    <property type="entry name" value="Adenine nucleotide alpha hydrolases-like"/>
    <property type="match status" value="1"/>
</dbReference>
<dbReference type="EMBL" id="CAFZ01000059">
    <property type="protein sequence ID" value="CCA69631.1"/>
    <property type="molecule type" value="Genomic_DNA"/>
</dbReference>
<keyword evidence="6" id="KW-0548">Nucleotidyltransferase</keyword>
<evidence type="ECO:0000256" key="13">
    <source>
        <dbReference type="SAM" id="MobiDB-lite"/>
    </source>
</evidence>
<dbReference type="EC" id="2.7.7.2" evidence="2"/>
<evidence type="ECO:0000256" key="2">
    <source>
        <dbReference type="ARBA" id="ARBA00012393"/>
    </source>
</evidence>
<evidence type="ECO:0000256" key="3">
    <source>
        <dbReference type="ARBA" id="ARBA00022630"/>
    </source>
</evidence>
<dbReference type="PANTHER" id="PTHR23293:SF9">
    <property type="entry name" value="FAD SYNTHASE"/>
    <property type="match status" value="1"/>
</dbReference>
<sequence length="299" mass="34014">MLTYLSSPMLERVVRFSEEEDSALAKAVKEATTVIEETLEMDGEEHTAISFNGGKDCTVLLHLLAVCLWHRKQRRRRQDAAQPDKDREPPSNELSPAPTSHFRALYVTCSAPFSEVDAFVDACAYSYNLDLVCTTPGGLPMKEALFQYKAKEPDVTSILVGTRRDDPHGESLSFRTPTDEGWPSYQRVHPIINWTYQQIWEYLRMFQVPYCDLYNQGRVYPLDYLDDARAKGAGFLQRQWIICPRPSCYSTTSVIRSSPYQNEIHDSNYEPWSCLPIIAVTYHCARNASMATAMATASE</sequence>
<dbReference type="HOGENOM" id="CLU_931017_0_0_1"/>
<dbReference type="GO" id="GO:0005524">
    <property type="term" value="F:ATP binding"/>
    <property type="evidence" value="ECO:0007669"/>
    <property type="project" value="UniProtKB-KW"/>
</dbReference>
<keyword evidence="8" id="KW-0274">FAD</keyword>
<name>G4TE78_SERID</name>
<dbReference type="eggNOG" id="KOG2644">
    <property type="taxonomic scope" value="Eukaryota"/>
</dbReference>
<feature type="region of interest" description="Disordered" evidence="13">
    <location>
        <begin position="77"/>
        <end position="97"/>
    </location>
</feature>
<accession>G4TE78</accession>
<evidence type="ECO:0000256" key="1">
    <source>
        <dbReference type="ARBA" id="ARBA00004726"/>
    </source>
</evidence>
<evidence type="ECO:0000313" key="16">
    <source>
        <dbReference type="Proteomes" id="UP000007148"/>
    </source>
</evidence>
<keyword evidence="7" id="KW-0547">Nucleotide-binding</keyword>
<organism evidence="15 16">
    <name type="scientific">Serendipita indica (strain DSM 11827)</name>
    <name type="common">Root endophyte fungus</name>
    <name type="synonym">Piriformospora indica</name>
    <dbReference type="NCBI Taxonomy" id="1109443"/>
    <lineage>
        <taxon>Eukaryota</taxon>
        <taxon>Fungi</taxon>
        <taxon>Dikarya</taxon>
        <taxon>Basidiomycota</taxon>
        <taxon>Agaricomycotina</taxon>
        <taxon>Agaricomycetes</taxon>
        <taxon>Sebacinales</taxon>
        <taxon>Serendipitaceae</taxon>
        <taxon>Serendipita</taxon>
    </lineage>
</organism>
<evidence type="ECO:0000259" key="14">
    <source>
        <dbReference type="Pfam" id="PF01507"/>
    </source>
</evidence>
<dbReference type="GO" id="GO:0006747">
    <property type="term" value="P:FAD biosynthetic process"/>
    <property type="evidence" value="ECO:0007669"/>
    <property type="project" value="TreeGrafter"/>
</dbReference>
<dbReference type="InterPro" id="IPR002500">
    <property type="entry name" value="PAPS_reduct_dom"/>
</dbReference>
<dbReference type="PANTHER" id="PTHR23293">
    <property type="entry name" value="FAD SYNTHETASE-RELATED FMN ADENYLYLTRANSFERASE"/>
    <property type="match status" value="1"/>
</dbReference>
<dbReference type="Gene3D" id="3.40.50.620">
    <property type="entry name" value="HUPs"/>
    <property type="match status" value="1"/>
</dbReference>
<comment type="catalytic activity">
    <reaction evidence="12">
        <text>FMN + ATP + H(+) = FAD + diphosphate</text>
        <dbReference type="Rhea" id="RHEA:17237"/>
        <dbReference type="ChEBI" id="CHEBI:15378"/>
        <dbReference type="ChEBI" id="CHEBI:30616"/>
        <dbReference type="ChEBI" id="CHEBI:33019"/>
        <dbReference type="ChEBI" id="CHEBI:57692"/>
        <dbReference type="ChEBI" id="CHEBI:58210"/>
        <dbReference type="EC" id="2.7.7.2"/>
    </reaction>
</comment>
<feature type="domain" description="Phosphoadenosine phosphosulphate reductase" evidence="14">
    <location>
        <begin position="48"/>
        <end position="217"/>
    </location>
</feature>
<evidence type="ECO:0000256" key="8">
    <source>
        <dbReference type="ARBA" id="ARBA00022827"/>
    </source>
</evidence>
<keyword evidence="16" id="KW-1185">Reference proteome</keyword>
<protein>
    <recommendedName>
        <fullName evidence="2">FAD synthase</fullName>
        <ecNumber evidence="2">2.7.7.2</ecNumber>
    </recommendedName>
    <alternativeName>
        <fullName evidence="10">FAD pyrophosphorylase</fullName>
    </alternativeName>
    <alternativeName>
        <fullName evidence="11">FMN adenylyltransferase</fullName>
    </alternativeName>
</protein>
<comment type="pathway">
    <text evidence="1">Cofactor biosynthesis; FAD biosynthesis; FAD from FMN: step 1/1.</text>
</comment>
<evidence type="ECO:0000256" key="12">
    <source>
        <dbReference type="ARBA" id="ARBA00049494"/>
    </source>
</evidence>
<feature type="compositionally biased region" description="Basic and acidic residues" evidence="13">
    <location>
        <begin position="78"/>
        <end position="90"/>
    </location>
</feature>
<keyword evidence="5" id="KW-0808">Transferase</keyword>
<evidence type="ECO:0000256" key="9">
    <source>
        <dbReference type="ARBA" id="ARBA00022840"/>
    </source>
</evidence>